<evidence type="ECO:0000313" key="1">
    <source>
        <dbReference type="EMBL" id="OWA51336.1"/>
    </source>
</evidence>
<comment type="caution">
    <text evidence="1">The sequence shown here is derived from an EMBL/GenBank/DDBJ whole genome shotgun (WGS) entry which is preliminary data.</text>
</comment>
<keyword evidence="2" id="KW-1185">Reference proteome</keyword>
<proteinExistence type="predicted"/>
<reference evidence="2" key="1">
    <citation type="submission" date="2017-01" db="EMBL/GenBank/DDBJ databases">
        <title>Comparative genomics of anhydrobiosis in the tardigrade Hypsibius dujardini.</title>
        <authorList>
            <person name="Yoshida Y."/>
            <person name="Koutsovoulos G."/>
            <person name="Laetsch D."/>
            <person name="Stevens L."/>
            <person name="Kumar S."/>
            <person name="Horikawa D."/>
            <person name="Ishino K."/>
            <person name="Komine S."/>
            <person name="Tomita M."/>
            <person name="Blaxter M."/>
            <person name="Arakawa K."/>
        </authorList>
    </citation>
    <scope>NUCLEOTIDE SEQUENCE [LARGE SCALE GENOMIC DNA]</scope>
    <source>
        <strain evidence="2">Z151</strain>
    </source>
</reference>
<dbReference type="Proteomes" id="UP000192578">
    <property type="component" value="Unassembled WGS sequence"/>
</dbReference>
<evidence type="ECO:0000313" key="2">
    <source>
        <dbReference type="Proteomes" id="UP000192578"/>
    </source>
</evidence>
<accession>A0A9X6RL49</accession>
<dbReference type="AlphaFoldDB" id="A0A9X6RL49"/>
<dbReference type="EMBL" id="MTYJ01000222">
    <property type="protein sequence ID" value="OWA51336.1"/>
    <property type="molecule type" value="Genomic_DNA"/>
</dbReference>
<organism evidence="1 2">
    <name type="scientific">Hypsibius exemplaris</name>
    <name type="common">Freshwater tardigrade</name>
    <dbReference type="NCBI Taxonomy" id="2072580"/>
    <lineage>
        <taxon>Eukaryota</taxon>
        <taxon>Metazoa</taxon>
        <taxon>Ecdysozoa</taxon>
        <taxon>Tardigrada</taxon>
        <taxon>Eutardigrada</taxon>
        <taxon>Parachela</taxon>
        <taxon>Hypsibioidea</taxon>
        <taxon>Hypsibiidae</taxon>
        <taxon>Hypsibius</taxon>
    </lineage>
</organism>
<protein>
    <submittedName>
        <fullName evidence="1">Uncharacterized protein</fullName>
    </submittedName>
</protein>
<name>A0A9X6RL49_HYPEX</name>
<sequence>MFFWGFGDVWPPQRPGFAFGIDDANKEKTLTPLNINFPPTAFRNGGKIIILRTLLVSLLNVFLWSGSAAAVHFLSIHLGNVPSSGYMVMQPLFNYSLKEQAGQYPKVFENYTYEAKVNRNTPNCGPQGVETSVGLMTEIIAERTWFPNPSGLTVILAPCDCMLLAIAKLDRQAAAQDIGRQLRELVGKDLGRSTIYRRLEEFDSRTVTAVMDDLSDVHNFTP</sequence>
<gene>
    <name evidence="1" type="ORF">BV898_15823</name>
</gene>